<comment type="similarity">
    <text evidence="1">Belongs to the cullin family.</text>
</comment>
<name>A0AAV0XN80_9HEMI</name>
<dbReference type="Proteomes" id="UP001160148">
    <property type="component" value="Unassembled WGS sequence"/>
</dbReference>
<protein>
    <recommendedName>
        <fullName evidence="2">Cullin family profile domain-containing protein</fullName>
    </recommendedName>
</protein>
<comment type="caution">
    <text evidence="3">The sequence shown here is derived from an EMBL/GenBank/DDBJ whole genome shotgun (WGS) entry which is preliminary data.</text>
</comment>
<dbReference type="AlphaFoldDB" id="A0AAV0XN80"/>
<dbReference type="InterPro" id="IPR036317">
    <property type="entry name" value="Cullin_homology_sf"/>
</dbReference>
<dbReference type="EMBL" id="CARXXK010000184">
    <property type="protein sequence ID" value="CAI6370064.1"/>
    <property type="molecule type" value="Genomic_DNA"/>
</dbReference>
<dbReference type="InterPro" id="IPR016158">
    <property type="entry name" value="Cullin_homology"/>
</dbReference>
<sequence length="161" mass="19231">MLRDEFDLTKSVMRNYEDRVFINKCIFGISKSFDFDIDVRVITSVNWPIDRELKHEIPSFGLCAFNEFKTLYNENRQDNAKKKLMLLPQFGTVELEAHFFGKPSWDIPFDNELPINHINRVYRELKLEVTTYQMCVLDFVNTNITITFEDLLNITKIWHNR</sequence>
<dbReference type="Gene3D" id="3.30.230.130">
    <property type="entry name" value="Cullin, Chain C, Domain 2"/>
    <property type="match status" value="1"/>
</dbReference>
<gene>
    <name evidence="3" type="ORF">MEUPH1_LOCUS24230</name>
</gene>
<dbReference type="GO" id="GO:0006511">
    <property type="term" value="P:ubiquitin-dependent protein catabolic process"/>
    <property type="evidence" value="ECO:0007669"/>
    <property type="project" value="InterPro"/>
</dbReference>
<evidence type="ECO:0000259" key="2">
    <source>
        <dbReference type="PROSITE" id="PS50069"/>
    </source>
</evidence>
<dbReference type="InterPro" id="IPR059120">
    <property type="entry name" value="Cullin-like_AB"/>
</dbReference>
<dbReference type="PROSITE" id="PS50069">
    <property type="entry name" value="CULLIN_2"/>
    <property type="match status" value="1"/>
</dbReference>
<accession>A0AAV0XN80</accession>
<reference evidence="3 4" key="1">
    <citation type="submission" date="2023-01" db="EMBL/GenBank/DDBJ databases">
        <authorList>
            <person name="Whitehead M."/>
        </authorList>
    </citation>
    <scope>NUCLEOTIDE SEQUENCE [LARGE SCALE GENOMIC DNA]</scope>
</reference>
<evidence type="ECO:0000313" key="3">
    <source>
        <dbReference type="EMBL" id="CAI6370064.1"/>
    </source>
</evidence>
<dbReference type="Pfam" id="PF26557">
    <property type="entry name" value="Cullin_AB"/>
    <property type="match status" value="1"/>
</dbReference>
<evidence type="ECO:0000313" key="4">
    <source>
        <dbReference type="Proteomes" id="UP001160148"/>
    </source>
</evidence>
<evidence type="ECO:0000256" key="1">
    <source>
        <dbReference type="PROSITE-ProRule" id="PRU00330"/>
    </source>
</evidence>
<organism evidence="3 4">
    <name type="scientific">Macrosiphum euphorbiae</name>
    <name type="common">potato aphid</name>
    <dbReference type="NCBI Taxonomy" id="13131"/>
    <lineage>
        <taxon>Eukaryota</taxon>
        <taxon>Metazoa</taxon>
        <taxon>Ecdysozoa</taxon>
        <taxon>Arthropoda</taxon>
        <taxon>Hexapoda</taxon>
        <taxon>Insecta</taxon>
        <taxon>Pterygota</taxon>
        <taxon>Neoptera</taxon>
        <taxon>Paraneoptera</taxon>
        <taxon>Hemiptera</taxon>
        <taxon>Sternorrhyncha</taxon>
        <taxon>Aphidomorpha</taxon>
        <taxon>Aphidoidea</taxon>
        <taxon>Aphididae</taxon>
        <taxon>Macrosiphini</taxon>
        <taxon>Macrosiphum</taxon>
    </lineage>
</organism>
<feature type="domain" description="Cullin family profile" evidence="2">
    <location>
        <begin position="1"/>
        <end position="161"/>
    </location>
</feature>
<dbReference type="SUPFAM" id="SSF75632">
    <property type="entry name" value="Cullin homology domain"/>
    <property type="match status" value="1"/>
</dbReference>
<proteinExistence type="inferred from homology"/>
<dbReference type="GO" id="GO:0031625">
    <property type="term" value="F:ubiquitin protein ligase binding"/>
    <property type="evidence" value="ECO:0007669"/>
    <property type="project" value="InterPro"/>
</dbReference>
<keyword evidence="4" id="KW-1185">Reference proteome</keyword>